<feature type="coiled-coil region" evidence="6">
    <location>
        <begin position="213"/>
        <end position="269"/>
    </location>
</feature>
<evidence type="ECO:0000313" key="8">
    <source>
        <dbReference type="EMBL" id="PKU81653.1"/>
    </source>
</evidence>
<accession>A0A2I0X172</accession>
<feature type="region of interest" description="Disordered" evidence="7">
    <location>
        <begin position="95"/>
        <end position="115"/>
    </location>
</feature>
<evidence type="ECO:0000256" key="2">
    <source>
        <dbReference type="ARBA" id="ARBA00022737"/>
    </source>
</evidence>
<dbReference type="Proteomes" id="UP000233837">
    <property type="component" value="Unassembled WGS sequence"/>
</dbReference>
<dbReference type="PROSITE" id="PS51450">
    <property type="entry name" value="LRR"/>
    <property type="match status" value="4"/>
</dbReference>
<dbReference type="STRING" id="906689.A0A2I0X172"/>
<keyword evidence="1" id="KW-0433">Leucine-rich repeat</keyword>
<dbReference type="PANTHER" id="PTHR48051:SF54">
    <property type="entry name" value="LEUCINE-RICH REPEAT-CONTAINING PROTEIN"/>
    <property type="match status" value="1"/>
</dbReference>
<dbReference type="Gene3D" id="3.80.10.10">
    <property type="entry name" value="Ribonuclease Inhibitor"/>
    <property type="match status" value="3"/>
</dbReference>
<dbReference type="Pfam" id="PF13855">
    <property type="entry name" value="LRR_8"/>
    <property type="match status" value="2"/>
</dbReference>
<dbReference type="GO" id="GO:0005737">
    <property type="term" value="C:cytoplasm"/>
    <property type="evidence" value="ECO:0007669"/>
    <property type="project" value="TreeGrafter"/>
</dbReference>
<evidence type="ECO:0000256" key="7">
    <source>
        <dbReference type="SAM" id="MobiDB-lite"/>
    </source>
</evidence>
<dbReference type="InterPro" id="IPR050216">
    <property type="entry name" value="LRR_domain-containing"/>
</dbReference>
<dbReference type="GO" id="GO:0055046">
    <property type="term" value="P:microgametogenesis"/>
    <property type="evidence" value="ECO:0007669"/>
    <property type="project" value="UniProtKB-ARBA"/>
</dbReference>
<dbReference type="Pfam" id="PF00560">
    <property type="entry name" value="LRR_1"/>
    <property type="match status" value="1"/>
</dbReference>
<sequence length="580" mass="65150">MIPRTHLSLIYPPRFLQFVRYFPSSRCHRLNSHTFKAPPVLACKYVAANFPSFPFSPEIPRLLILFSLSAMDPNPKRFPILSYVMSHLPSTVGQFPEHDIEAPNPSSSSSSPTSLHPFEMELVERMPHLRHPDLLASMVRAVSDVAQTRSILQALGERPDHETLDGARSHIADIDAALTRQLEGIVPAGSDLVEREKECRVKADAQKLPYIAVLKLDEMHGAYEKLLKEAEERLEKIYVSSSDSSVPMRQEDEEEGEQLNENVVAILQEASVKCMDRVELSGQRLRFLPEAFGRLHGLVFLDVSNNQLEAIPDAIAGLEQLQGLHLSSNLLVSLPDSIGLLLNLKILDVSNNKLKAFPDSISHCRSLVELNASYNELAYLPTNIGYELVNLQKLWISLNKLRSLPTSICEMRSLRLLDAHFNELHGLPYAIGKLINLEILDLSSNFSDLKELPPTFGDLINLMELDISNNQIHALPDSFGRLDKLSKLNLDQNPLVIPPMEIANQGVEAVKLYMSKRWLEILLEEERKSQMIENPQEQTGWLSRSTSWLSNFVTGVSGTVAEYIGAGEKSYRDPCLDQQL</sequence>
<dbReference type="SMART" id="SM00364">
    <property type="entry name" value="LRR_BAC"/>
    <property type="match status" value="6"/>
</dbReference>
<dbReference type="InterPro" id="IPR001611">
    <property type="entry name" value="Leu-rich_rpt"/>
</dbReference>
<evidence type="ECO:0000256" key="6">
    <source>
        <dbReference type="SAM" id="Coils"/>
    </source>
</evidence>
<dbReference type="OrthoDB" id="1668230at2759"/>
<keyword evidence="2" id="KW-0677">Repeat</keyword>
<dbReference type="SUPFAM" id="SSF52058">
    <property type="entry name" value="L domain-like"/>
    <property type="match status" value="1"/>
</dbReference>
<dbReference type="SMART" id="SM00369">
    <property type="entry name" value="LRR_TYP"/>
    <property type="match status" value="7"/>
</dbReference>
<name>A0A2I0X172_9ASPA</name>
<keyword evidence="3 6" id="KW-0175">Coiled coil</keyword>
<dbReference type="InterPro" id="IPR003591">
    <property type="entry name" value="Leu-rich_rpt_typical-subtyp"/>
</dbReference>
<dbReference type="PANTHER" id="PTHR48051">
    <property type="match status" value="1"/>
</dbReference>
<evidence type="ECO:0000256" key="1">
    <source>
        <dbReference type="ARBA" id="ARBA00022614"/>
    </source>
</evidence>
<feature type="compositionally biased region" description="Low complexity" evidence="7">
    <location>
        <begin position="103"/>
        <end position="114"/>
    </location>
</feature>
<dbReference type="InterPro" id="IPR032675">
    <property type="entry name" value="LRR_dom_sf"/>
</dbReference>
<evidence type="ECO:0000313" key="9">
    <source>
        <dbReference type="Proteomes" id="UP000233837"/>
    </source>
</evidence>
<keyword evidence="8" id="KW-0675">Receptor</keyword>
<evidence type="ECO:0000256" key="3">
    <source>
        <dbReference type="ARBA" id="ARBA00023054"/>
    </source>
</evidence>
<dbReference type="EMBL" id="KZ502233">
    <property type="protein sequence ID" value="PKU81653.1"/>
    <property type="molecule type" value="Genomic_DNA"/>
</dbReference>
<dbReference type="FunFam" id="3.80.10.10:FF:000746">
    <property type="entry name" value="Plant intracellular Ras-group-related LRR protein 2"/>
    <property type="match status" value="1"/>
</dbReference>
<gene>
    <name evidence="8" type="ORF">MA16_Dca013084</name>
</gene>
<keyword evidence="9" id="KW-1185">Reference proteome</keyword>
<organism evidence="8 9">
    <name type="scientific">Dendrobium catenatum</name>
    <dbReference type="NCBI Taxonomy" id="906689"/>
    <lineage>
        <taxon>Eukaryota</taxon>
        <taxon>Viridiplantae</taxon>
        <taxon>Streptophyta</taxon>
        <taxon>Embryophyta</taxon>
        <taxon>Tracheophyta</taxon>
        <taxon>Spermatophyta</taxon>
        <taxon>Magnoliopsida</taxon>
        <taxon>Liliopsida</taxon>
        <taxon>Asparagales</taxon>
        <taxon>Orchidaceae</taxon>
        <taxon>Epidendroideae</taxon>
        <taxon>Malaxideae</taxon>
        <taxon>Dendrobiinae</taxon>
        <taxon>Dendrobium</taxon>
    </lineage>
</organism>
<reference evidence="8 9" key="2">
    <citation type="journal article" date="2017" name="Nature">
        <title>The Apostasia genome and the evolution of orchids.</title>
        <authorList>
            <person name="Zhang G.Q."/>
            <person name="Liu K.W."/>
            <person name="Li Z."/>
            <person name="Lohaus R."/>
            <person name="Hsiao Y.Y."/>
            <person name="Niu S.C."/>
            <person name="Wang J.Y."/>
            <person name="Lin Y.C."/>
            <person name="Xu Q."/>
            <person name="Chen L.J."/>
            <person name="Yoshida K."/>
            <person name="Fujiwara S."/>
            <person name="Wang Z.W."/>
            <person name="Zhang Y.Q."/>
            <person name="Mitsuda N."/>
            <person name="Wang M."/>
            <person name="Liu G.H."/>
            <person name="Pecoraro L."/>
            <person name="Huang H.X."/>
            <person name="Xiao X.J."/>
            <person name="Lin M."/>
            <person name="Wu X.Y."/>
            <person name="Wu W.L."/>
            <person name="Chen Y.Y."/>
            <person name="Chang S.B."/>
            <person name="Sakamoto S."/>
            <person name="Ohme-Takagi M."/>
            <person name="Yagi M."/>
            <person name="Zeng S.J."/>
            <person name="Shen C.Y."/>
            <person name="Yeh C.M."/>
            <person name="Luo Y.B."/>
            <person name="Tsai W.C."/>
            <person name="Van de Peer Y."/>
            <person name="Liu Z.J."/>
        </authorList>
    </citation>
    <scope>NUCLEOTIDE SEQUENCE [LARGE SCALE GENOMIC DNA]</scope>
    <source>
        <tissue evidence="8">The whole plant</tissue>
    </source>
</reference>
<comment type="function">
    <text evidence="5">Leucine-rich repeat protein that likely mediates protein interactions, possibly in the context of signal transduction.</text>
</comment>
<dbReference type="FunFam" id="3.80.10.10:FF:000610">
    <property type="entry name" value="Plant intracellular Ras-group-related LRR protein 9"/>
    <property type="match status" value="1"/>
</dbReference>
<reference evidence="8 9" key="1">
    <citation type="journal article" date="2016" name="Sci. Rep.">
        <title>The Dendrobium catenatum Lindl. genome sequence provides insights into polysaccharide synthase, floral development and adaptive evolution.</title>
        <authorList>
            <person name="Zhang G.Q."/>
            <person name="Xu Q."/>
            <person name="Bian C."/>
            <person name="Tsai W.C."/>
            <person name="Yeh C.M."/>
            <person name="Liu K.W."/>
            <person name="Yoshida K."/>
            <person name="Zhang L.S."/>
            <person name="Chang S.B."/>
            <person name="Chen F."/>
            <person name="Shi Y."/>
            <person name="Su Y.Y."/>
            <person name="Zhang Y.Q."/>
            <person name="Chen L.J."/>
            <person name="Yin Y."/>
            <person name="Lin M."/>
            <person name="Huang H."/>
            <person name="Deng H."/>
            <person name="Wang Z.W."/>
            <person name="Zhu S.L."/>
            <person name="Zhao X."/>
            <person name="Deng C."/>
            <person name="Niu S.C."/>
            <person name="Huang J."/>
            <person name="Wang M."/>
            <person name="Liu G.H."/>
            <person name="Yang H.J."/>
            <person name="Xiao X.J."/>
            <person name="Hsiao Y.Y."/>
            <person name="Wu W.L."/>
            <person name="Chen Y.Y."/>
            <person name="Mitsuda N."/>
            <person name="Ohme-Takagi M."/>
            <person name="Luo Y.B."/>
            <person name="Van de Peer Y."/>
            <person name="Liu Z.J."/>
        </authorList>
    </citation>
    <scope>NUCLEOTIDE SEQUENCE [LARGE SCALE GENOMIC DNA]</scope>
    <source>
        <tissue evidence="8">The whole plant</tissue>
    </source>
</reference>
<evidence type="ECO:0000256" key="5">
    <source>
        <dbReference type="ARBA" id="ARBA00037519"/>
    </source>
</evidence>
<dbReference type="PRINTS" id="PR00019">
    <property type="entry name" value="LEURICHRPT"/>
</dbReference>
<protein>
    <submittedName>
        <fullName evidence="8">Systemin receptor SR160</fullName>
    </submittedName>
</protein>
<dbReference type="AlphaFoldDB" id="A0A2I0X172"/>
<proteinExistence type="inferred from homology"/>
<evidence type="ECO:0000256" key="4">
    <source>
        <dbReference type="ARBA" id="ARBA00023786"/>
    </source>
</evidence>
<comment type="similarity">
    <text evidence="4">Belongs to the SHOC2 family.</text>
</comment>